<evidence type="ECO:0000313" key="2">
    <source>
        <dbReference type="EMBL" id="MCY1011510.1"/>
    </source>
</evidence>
<dbReference type="RefSeq" id="WP_267774789.1">
    <property type="nucleotide sequence ID" value="NZ_JAPNKE010000002.1"/>
</dbReference>
<protein>
    <submittedName>
        <fullName evidence="2">Uncharacterized protein</fullName>
    </submittedName>
</protein>
<keyword evidence="3" id="KW-1185">Reference proteome</keyword>
<accession>A0A9X3EXS9</accession>
<name>A0A9X3EXS9_9BACT</name>
<proteinExistence type="predicted"/>
<dbReference type="EMBL" id="JAPNKE010000002">
    <property type="protein sequence ID" value="MCY1011510.1"/>
    <property type="molecule type" value="Genomic_DNA"/>
</dbReference>
<evidence type="ECO:0000313" key="3">
    <source>
        <dbReference type="Proteomes" id="UP001150924"/>
    </source>
</evidence>
<evidence type="ECO:0000256" key="1">
    <source>
        <dbReference type="SAM" id="MobiDB-lite"/>
    </source>
</evidence>
<comment type="caution">
    <text evidence="2">The sequence shown here is derived from an EMBL/GenBank/DDBJ whole genome shotgun (WGS) entry which is preliminary data.</text>
</comment>
<dbReference type="Proteomes" id="UP001150924">
    <property type="component" value="Unassembled WGS sequence"/>
</dbReference>
<sequence length="53" mass="5485">MRACQRSRSTRHASRYASGTDAAPRRPHSSAPESIGGAVPNSRSGAASSMCVP</sequence>
<reference evidence="2" key="1">
    <citation type="submission" date="2022-11" db="EMBL/GenBank/DDBJ databases">
        <title>Minimal conservation of predation-associated metabolite biosynthetic gene clusters underscores biosynthetic potential of Myxococcota including descriptions for ten novel species: Archangium lansinium sp. nov., Myxococcus landrumus sp. nov., Nannocystis bai.</title>
        <authorList>
            <person name="Ahearne A."/>
            <person name="Stevens C."/>
            <person name="Phillips K."/>
        </authorList>
    </citation>
    <scope>NUCLEOTIDE SEQUENCE</scope>
    <source>
        <strain evidence="2">Na p29</strain>
    </source>
</reference>
<gene>
    <name evidence="2" type="ORF">OV079_39305</name>
</gene>
<feature type="region of interest" description="Disordered" evidence="1">
    <location>
        <begin position="1"/>
        <end position="53"/>
    </location>
</feature>
<organism evidence="2 3">
    <name type="scientific">Nannocystis pusilla</name>
    <dbReference type="NCBI Taxonomy" id="889268"/>
    <lineage>
        <taxon>Bacteria</taxon>
        <taxon>Pseudomonadati</taxon>
        <taxon>Myxococcota</taxon>
        <taxon>Polyangia</taxon>
        <taxon>Nannocystales</taxon>
        <taxon>Nannocystaceae</taxon>
        <taxon>Nannocystis</taxon>
    </lineage>
</organism>
<dbReference type="AlphaFoldDB" id="A0A9X3EXS9"/>